<comment type="caution">
    <text evidence="1">The sequence shown here is derived from an EMBL/GenBank/DDBJ whole genome shotgun (WGS) entry which is preliminary data.</text>
</comment>
<organism evidence="1 2">
    <name type="scientific">Lysinimonas soli</name>
    <dbReference type="NCBI Taxonomy" id="1074233"/>
    <lineage>
        <taxon>Bacteria</taxon>
        <taxon>Bacillati</taxon>
        <taxon>Actinomycetota</taxon>
        <taxon>Actinomycetes</taxon>
        <taxon>Micrococcales</taxon>
        <taxon>Microbacteriaceae</taxon>
        <taxon>Lysinimonas</taxon>
    </lineage>
</organism>
<dbReference type="RefSeq" id="WP_386738943.1">
    <property type="nucleotide sequence ID" value="NZ_JBHSMG010000001.1"/>
</dbReference>
<reference evidence="2" key="1">
    <citation type="journal article" date="2019" name="Int. J. Syst. Evol. Microbiol.">
        <title>The Global Catalogue of Microorganisms (GCM) 10K type strain sequencing project: providing services to taxonomists for standard genome sequencing and annotation.</title>
        <authorList>
            <consortium name="The Broad Institute Genomics Platform"/>
            <consortium name="The Broad Institute Genome Sequencing Center for Infectious Disease"/>
            <person name="Wu L."/>
            <person name="Ma J."/>
        </authorList>
    </citation>
    <scope>NUCLEOTIDE SEQUENCE [LARGE SCALE GENOMIC DNA]</scope>
    <source>
        <strain evidence="2">CGMCC 4.6997</strain>
    </source>
</reference>
<dbReference type="EMBL" id="JBHSMG010000001">
    <property type="protein sequence ID" value="MFC5501347.1"/>
    <property type="molecule type" value="Genomic_DNA"/>
</dbReference>
<gene>
    <name evidence="1" type="ORF">ACFPJ4_03720</name>
</gene>
<sequence>MERRRSIGIAAVVVAAIVALLLTGCATTPRASSRPLLLPSALDTVVWRGCIDGLDVTGLNVSIGGISGEILVDVGPGDIFDSWYVHATSRAVTLVTPHATAPAVSGDSAGPASMRLLGAAERAARSVQRCASAYRFVDANDLPLSRGGLLQLYRYDVAVLWPCLRAHGVIVADQPSRELYLTPVTAAAIDPYGSASWTPGNVETAIRAARECPDVPAYLVNR</sequence>
<dbReference type="Proteomes" id="UP001596039">
    <property type="component" value="Unassembled WGS sequence"/>
</dbReference>
<evidence type="ECO:0000313" key="2">
    <source>
        <dbReference type="Proteomes" id="UP001596039"/>
    </source>
</evidence>
<evidence type="ECO:0000313" key="1">
    <source>
        <dbReference type="EMBL" id="MFC5501347.1"/>
    </source>
</evidence>
<proteinExistence type="predicted"/>
<name>A0ABW0NQ50_9MICO</name>
<dbReference type="PROSITE" id="PS51257">
    <property type="entry name" value="PROKAR_LIPOPROTEIN"/>
    <property type="match status" value="1"/>
</dbReference>
<accession>A0ABW0NQ50</accession>
<protein>
    <submittedName>
        <fullName evidence="1">Uncharacterized protein</fullName>
    </submittedName>
</protein>
<keyword evidence="2" id="KW-1185">Reference proteome</keyword>